<keyword evidence="6" id="KW-1185">Reference proteome</keyword>
<evidence type="ECO:0000313" key="5">
    <source>
        <dbReference type="EMBL" id="TRX94351.1"/>
    </source>
</evidence>
<evidence type="ECO:0000256" key="1">
    <source>
        <dbReference type="ARBA" id="ARBA00022630"/>
    </source>
</evidence>
<keyword evidence="3" id="KW-0157">Chromophore</keyword>
<evidence type="ECO:0000259" key="4">
    <source>
        <dbReference type="PROSITE" id="PS50112"/>
    </source>
</evidence>
<dbReference type="Proteomes" id="UP000319160">
    <property type="component" value="Unassembled WGS sequence"/>
</dbReference>
<dbReference type="CDD" id="cd00130">
    <property type="entry name" value="PAS"/>
    <property type="match status" value="1"/>
</dbReference>
<comment type="caution">
    <text evidence="5">The sequence shown here is derived from an EMBL/GenBank/DDBJ whole genome shotgun (WGS) entry which is preliminary data.</text>
</comment>
<protein>
    <recommendedName>
        <fullName evidence="4">PAS domain-containing protein</fullName>
    </recommendedName>
</protein>
<dbReference type="PANTHER" id="PTHR47429:SF7">
    <property type="entry name" value="GATA-FACTOR"/>
    <property type="match status" value="1"/>
</dbReference>
<accession>A0A553I2C9</accession>
<dbReference type="GO" id="GO:0005634">
    <property type="term" value="C:nucleus"/>
    <property type="evidence" value="ECO:0007669"/>
    <property type="project" value="TreeGrafter"/>
</dbReference>
<dbReference type="OrthoDB" id="447251at2759"/>
<dbReference type="InterPro" id="IPR035965">
    <property type="entry name" value="PAS-like_dom_sf"/>
</dbReference>
<dbReference type="EMBL" id="VFLP01000023">
    <property type="protein sequence ID" value="TRX94351.1"/>
    <property type="molecule type" value="Genomic_DNA"/>
</dbReference>
<dbReference type="STRING" id="2512241.A0A553I2C9"/>
<dbReference type="Pfam" id="PF13426">
    <property type="entry name" value="PAS_9"/>
    <property type="match status" value="1"/>
</dbReference>
<evidence type="ECO:0000256" key="3">
    <source>
        <dbReference type="ARBA" id="ARBA00022991"/>
    </source>
</evidence>
<organism evidence="5 6">
    <name type="scientific">Xylaria flabelliformis</name>
    <dbReference type="NCBI Taxonomy" id="2512241"/>
    <lineage>
        <taxon>Eukaryota</taxon>
        <taxon>Fungi</taxon>
        <taxon>Dikarya</taxon>
        <taxon>Ascomycota</taxon>
        <taxon>Pezizomycotina</taxon>
        <taxon>Sordariomycetes</taxon>
        <taxon>Xylariomycetidae</taxon>
        <taxon>Xylariales</taxon>
        <taxon>Xylariaceae</taxon>
        <taxon>Xylaria</taxon>
    </lineage>
</organism>
<dbReference type="AlphaFoldDB" id="A0A553I2C9"/>
<dbReference type="PROSITE" id="PS50112">
    <property type="entry name" value="PAS"/>
    <property type="match status" value="1"/>
</dbReference>
<dbReference type="InterPro" id="IPR000014">
    <property type="entry name" value="PAS"/>
</dbReference>
<keyword evidence="2" id="KW-0288">FMN</keyword>
<sequence>MSVTYTAASASALFMNPWEMSALEYNYSETTTTFMPLEDDDDDNVKDSIIYPGIYAPSGFDILNILTRVAMRPSPVVDLGPVDASCAIVVCDIEQPDCPVVYANESCALLTGYPLKEMMGKNCRFLQAPGGQVRQSSTRRHVERTVVEQMRNAIDSNGELAVEVTNFRKNGQKFTNLLTMIPVCWDTLTPKYYIGFLAEKS</sequence>
<keyword evidence="1" id="KW-0285">Flavoprotein</keyword>
<proteinExistence type="predicted"/>
<name>A0A553I2C9_9PEZI</name>
<gene>
    <name evidence="5" type="ORF">FHL15_004818</name>
</gene>
<dbReference type="Gene3D" id="3.30.450.20">
    <property type="entry name" value="PAS domain"/>
    <property type="match status" value="1"/>
</dbReference>
<feature type="domain" description="PAS" evidence="4">
    <location>
        <begin position="100"/>
        <end position="122"/>
    </location>
</feature>
<dbReference type="PANTHER" id="PTHR47429">
    <property type="entry name" value="PROTEIN TWIN LOV 1"/>
    <property type="match status" value="1"/>
</dbReference>
<dbReference type="SUPFAM" id="SSF55785">
    <property type="entry name" value="PYP-like sensor domain (PAS domain)"/>
    <property type="match status" value="1"/>
</dbReference>
<evidence type="ECO:0000313" key="6">
    <source>
        <dbReference type="Proteomes" id="UP000319160"/>
    </source>
</evidence>
<reference evidence="6" key="1">
    <citation type="submission" date="2019-06" db="EMBL/GenBank/DDBJ databases">
        <title>Draft genome sequence of the griseofulvin-producing fungus Xylaria cubensis strain G536.</title>
        <authorList>
            <person name="Mead M.E."/>
            <person name="Raja H.A."/>
            <person name="Steenwyk J.L."/>
            <person name="Knowles S.L."/>
            <person name="Oberlies N.H."/>
            <person name="Rokas A."/>
        </authorList>
    </citation>
    <scope>NUCLEOTIDE SEQUENCE [LARGE SCALE GENOMIC DNA]</scope>
    <source>
        <strain evidence="6">G536</strain>
    </source>
</reference>
<evidence type="ECO:0000256" key="2">
    <source>
        <dbReference type="ARBA" id="ARBA00022643"/>
    </source>
</evidence>